<accession>A0AAV2BB93</accession>
<feature type="transmembrane region" description="Helical" evidence="5">
    <location>
        <begin position="190"/>
        <end position="209"/>
    </location>
</feature>
<gene>
    <name evidence="7" type="ORF">LARSCL_LOCUS18232</name>
</gene>
<dbReference type="SUPFAM" id="SSF103481">
    <property type="entry name" value="Multidrug resistance efflux transporter EmrE"/>
    <property type="match status" value="2"/>
</dbReference>
<keyword evidence="2 5" id="KW-0812">Transmembrane</keyword>
<name>A0AAV2BB93_9ARAC</name>
<keyword evidence="8" id="KW-1185">Reference proteome</keyword>
<organism evidence="7 8">
    <name type="scientific">Larinioides sclopetarius</name>
    <dbReference type="NCBI Taxonomy" id="280406"/>
    <lineage>
        <taxon>Eukaryota</taxon>
        <taxon>Metazoa</taxon>
        <taxon>Ecdysozoa</taxon>
        <taxon>Arthropoda</taxon>
        <taxon>Chelicerata</taxon>
        <taxon>Arachnida</taxon>
        <taxon>Araneae</taxon>
        <taxon>Araneomorphae</taxon>
        <taxon>Entelegynae</taxon>
        <taxon>Araneoidea</taxon>
        <taxon>Araneidae</taxon>
        <taxon>Larinioides</taxon>
    </lineage>
</organism>
<dbReference type="GO" id="GO:0016020">
    <property type="term" value="C:membrane"/>
    <property type="evidence" value="ECO:0007669"/>
    <property type="project" value="UniProtKB-SubCell"/>
</dbReference>
<feature type="transmembrane region" description="Helical" evidence="5">
    <location>
        <begin position="105"/>
        <end position="125"/>
    </location>
</feature>
<feature type="domain" description="Sugar phosphate transporter" evidence="6">
    <location>
        <begin position="13"/>
        <end position="301"/>
    </location>
</feature>
<feature type="transmembrane region" description="Helical" evidence="5">
    <location>
        <begin position="12"/>
        <end position="30"/>
    </location>
</feature>
<feature type="transmembrane region" description="Helical" evidence="5">
    <location>
        <begin position="137"/>
        <end position="170"/>
    </location>
</feature>
<dbReference type="PANTHER" id="PTHR11132">
    <property type="entry name" value="SOLUTE CARRIER FAMILY 35"/>
    <property type="match status" value="1"/>
</dbReference>
<evidence type="ECO:0000256" key="1">
    <source>
        <dbReference type="ARBA" id="ARBA00004141"/>
    </source>
</evidence>
<evidence type="ECO:0000256" key="5">
    <source>
        <dbReference type="SAM" id="Phobius"/>
    </source>
</evidence>
<evidence type="ECO:0000256" key="3">
    <source>
        <dbReference type="ARBA" id="ARBA00022989"/>
    </source>
</evidence>
<evidence type="ECO:0000313" key="8">
    <source>
        <dbReference type="Proteomes" id="UP001497382"/>
    </source>
</evidence>
<dbReference type="InterPro" id="IPR004853">
    <property type="entry name" value="Sugar_P_trans_dom"/>
</dbReference>
<feature type="transmembrane region" description="Helical" evidence="5">
    <location>
        <begin position="229"/>
        <end position="251"/>
    </location>
</feature>
<keyword evidence="4 5" id="KW-0472">Membrane</keyword>
<dbReference type="Proteomes" id="UP001497382">
    <property type="component" value="Unassembled WGS sequence"/>
</dbReference>
<dbReference type="Pfam" id="PF03151">
    <property type="entry name" value="TPT"/>
    <property type="match status" value="1"/>
</dbReference>
<feature type="transmembrane region" description="Helical" evidence="5">
    <location>
        <begin position="42"/>
        <end position="63"/>
    </location>
</feature>
<protein>
    <recommendedName>
        <fullName evidence="6">Sugar phosphate transporter domain-containing protein</fullName>
    </recommendedName>
</protein>
<evidence type="ECO:0000256" key="4">
    <source>
        <dbReference type="ARBA" id="ARBA00023136"/>
    </source>
</evidence>
<dbReference type="InterPro" id="IPR037185">
    <property type="entry name" value="EmrE-like"/>
</dbReference>
<evidence type="ECO:0000313" key="7">
    <source>
        <dbReference type="EMBL" id="CAL1293506.1"/>
    </source>
</evidence>
<comment type="caution">
    <text evidence="7">The sequence shown here is derived from an EMBL/GenBank/DDBJ whole genome shotgun (WGS) entry which is preliminary data.</text>
</comment>
<keyword evidence="3 5" id="KW-1133">Transmembrane helix</keyword>
<dbReference type="InterPro" id="IPR050186">
    <property type="entry name" value="TPT_transporter"/>
</dbReference>
<dbReference type="AlphaFoldDB" id="A0AAV2BB93"/>
<reference evidence="7 8" key="1">
    <citation type="submission" date="2024-04" db="EMBL/GenBank/DDBJ databases">
        <authorList>
            <person name="Rising A."/>
            <person name="Reimegard J."/>
            <person name="Sonavane S."/>
            <person name="Akerstrom W."/>
            <person name="Nylinder S."/>
            <person name="Hedman E."/>
            <person name="Kallberg Y."/>
        </authorList>
    </citation>
    <scope>NUCLEOTIDE SEQUENCE [LARGE SCALE GENOMIC DNA]</scope>
</reference>
<proteinExistence type="predicted"/>
<feature type="transmembrane region" description="Helical" evidence="5">
    <location>
        <begin position="271"/>
        <end position="300"/>
    </location>
</feature>
<comment type="subcellular location">
    <subcellularLocation>
        <location evidence="1">Membrane</location>
        <topology evidence="1">Multi-pass membrane protein</topology>
    </subcellularLocation>
</comment>
<evidence type="ECO:0000256" key="2">
    <source>
        <dbReference type="ARBA" id="ARBA00022692"/>
    </source>
</evidence>
<dbReference type="EMBL" id="CAXIEN010000329">
    <property type="protein sequence ID" value="CAL1293506.1"/>
    <property type="molecule type" value="Genomic_DNA"/>
</dbReference>
<sequence length="372" mass="41677">MAGDSQAREILYVVLLCFVWYGVSSGNGVILKTVLNDFPYPITVTMVQLLTATVLSGPLFSLWGIRTAIDINRTYYWKLIVPLAFGKFFASVSSHVSIWKVPVSYAHTVKATMPLFTVILSRIILNEKQTTKVYLSLIPIVIGVLIATASEISFDMIGLISALLATMGFSLQHTFSKKVLCETSIHHLRLLHILARLAFMFFMPVWLIYDFRKILHDDDLFQQKDKFTIYFLLFADGLCNFAQNIVAFSLISLVSPLTYSVCNTAKRISVIAVSLIVLGNPVTAVNFFGMMMAIFGVLLYNKAKYDANQAKVKAASLPSYIAHKEDVNLLLKYDNDHHNTVISKLYPASVPKKNGYVRLHQMMNGSPNLQNV</sequence>
<feature type="transmembrane region" description="Helical" evidence="5">
    <location>
        <begin position="75"/>
        <end position="99"/>
    </location>
</feature>
<evidence type="ECO:0000259" key="6">
    <source>
        <dbReference type="Pfam" id="PF03151"/>
    </source>
</evidence>